<dbReference type="GeneID" id="80884334"/>
<keyword evidence="2" id="KW-1185">Reference proteome</keyword>
<dbReference type="Proteomes" id="UP001217417">
    <property type="component" value="Unassembled WGS sequence"/>
</dbReference>
<dbReference type="EMBL" id="JARPMG010000003">
    <property type="protein sequence ID" value="KAJ8102020.1"/>
    <property type="molecule type" value="Genomic_DNA"/>
</dbReference>
<evidence type="ECO:0000313" key="2">
    <source>
        <dbReference type="Proteomes" id="UP001217417"/>
    </source>
</evidence>
<reference evidence="1" key="1">
    <citation type="submission" date="2023-03" db="EMBL/GenBank/DDBJ databases">
        <title>Near-Complete genome sequence of Lipomyces tetrasporous NRRL Y-64009, an oleaginous yeast capable of growing on lignocellulosic hydrolysates.</title>
        <authorList>
            <consortium name="Lawrence Berkeley National Laboratory"/>
            <person name="Jagtap S.S."/>
            <person name="Liu J.-J."/>
            <person name="Walukiewicz H.E."/>
            <person name="Pangilinan J."/>
            <person name="Lipzen A."/>
            <person name="Ahrendt S."/>
            <person name="Koriabine M."/>
            <person name="Cobaugh K."/>
            <person name="Salamov A."/>
            <person name="Yoshinaga Y."/>
            <person name="Ng V."/>
            <person name="Daum C."/>
            <person name="Grigoriev I.V."/>
            <person name="Slininger P.J."/>
            <person name="Dien B.S."/>
            <person name="Jin Y.-S."/>
            <person name="Rao C.V."/>
        </authorList>
    </citation>
    <scope>NUCLEOTIDE SEQUENCE</scope>
    <source>
        <strain evidence="1">NRRL Y-64009</strain>
    </source>
</reference>
<accession>A0AAD7QV22</accession>
<gene>
    <name evidence="1" type="ORF">POJ06DRAFT_266631</name>
</gene>
<protein>
    <submittedName>
        <fullName evidence="1">Uncharacterized protein</fullName>
    </submittedName>
</protein>
<evidence type="ECO:0000313" key="1">
    <source>
        <dbReference type="EMBL" id="KAJ8102020.1"/>
    </source>
</evidence>
<proteinExistence type="predicted"/>
<organism evidence="1 2">
    <name type="scientific">Lipomyces tetrasporus</name>
    <dbReference type="NCBI Taxonomy" id="54092"/>
    <lineage>
        <taxon>Eukaryota</taxon>
        <taxon>Fungi</taxon>
        <taxon>Dikarya</taxon>
        <taxon>Ascomycota</taxon>
        <taxon>Saccharomycotina</taxon>
        <taxon>Lipomycetes</taxon>
        <taxon>Lipomycetales</taxon>
        <taxon>Lipomycetaceae</taxon>
        <taxon>Lipomyces</taxon>
    </lineage>
</organism>
<dbReference type="AlphaFoldDB" id="A0AAD7QV22"/>
<name>A0AAD7QV22_9ASCO</name>
<comment type="caution">
    <text evidence="1">The sequence shown here is derived from an EMBL/GenBank/DDBJ whole genome shotgun (WGS) entry which is preliminary data.</text>
</comment>
<dbReference type="RefSeq" id="XP_056045470.1">
    <property type="nucleotide sequence ID" value="XM_056189168.1"/>
</dbReference>
<sequence>MDLTALLAALQFPAPDSGCEYTVSLLQHAVNIVPSLQYARDVAAVSRMVLLSPAIWSQSFVTLSSRSRPTGVIVADCFRAIVQARLRRQLHAAAEADRKEDTTLFVLALLGGIASCHHMQSHQFYAISGILTSTPLAVIPQVESAFVDTLNVIADGDLCHDDLPISICATTGYDHLSPRHRSRIHATPLLTTILVRALFAVPRHPDVSAVAGPLSRFTGRIFKFMAASGGPQQCHGPLSIISAATSQARALSDAKESTFAAVAVLCGLVDGLQSRATRPFGIFVDGDAAEVATAKAIILILRDLSTAIYGISLAGFAAESYLHSAAVGILIAYNNGDNMEDLIDALQDTTQEQERLFALNTAEKILLSSPVSSPLPPLQLTKLVHPAKSLVACRSTAADGTMVSKAIHEAAHAVVLASLHVPALAIENVQYVKGTYIPRVIDLYDKREITDTQFAAAIRALANALAPGSGVLSSAAPVLAEDVLLPSIRSLLRGHSTPTLTGIFVDATLSCVPVDRIPFWLSTIDGDRDVIAERVRKGDIPSVCAEAIVRWWFDRTRSMSTTSSRL</sequence>